<dbReference type="AlphaFoldDB" id="A0A2Z5IR03"/>
<dbReference type="KEGG" id="mpho:DA803_02885"/>
<evidence type="ECO:0000313" key="1">
    <source>
        <dbReference type="EMBL" id="AXE61014.1"/>
    </source>
</evidence>
<sequence>MNISIFFDESGVFEPKNNNFYILSGFLFLNNNDKQCTIRKYRSVEKNIRHKLYRNKSQGLKTTFKKKASSCYKRML</sequence>
<name>A0A2Z5IR03_9BACT</name>
<proteinExistence type="predicted"/>
<reference evidence="2" key="1">
    <citation type="journal article" date="2018" name="Microbiol. Resour. Announc.">
        <title>Complete Sequence and Annotation of the Mycoplasma phocidae Strain 105T Genome.</title>
        <authorList>
            <person name="Frasca S. Jr."/>
            <person name="Kutish G.F."/>
            <person name="Michaels D.L."/>
            <person name="Brown D.R."/>
        </authorList>
    </citation>
    <scope>NUCLEOTIDE SEQUENCE [LARGE SCALE GENOMIC DNA]</scope>
    <source>
        <strain evidence="2">105</strain>
    </source>
</reference>
<accession>A0A2Z5IR03</accession>
<dbReference type="Proteomes" id="UP000252477">
    <property type="component" value="Chromosome"/>
</dbReference>
<organism evidence="1 2">
    <name type="scientific">[Mycoplasma] phocae</name>
    <dbReference type="NCBI Taxonomy" id="142651"/>
    <lineage>
        <taxon>Bacteria</taxon>
        <taxon>Bacillati</taxon>
        <taxon>Mycoplasmatota</taxon>
        <taxon>Mycoplasmoidales</taxon>
        <taxon>Metamycoplasmataceae</taxon>
        <taxon>Metamycoplasma</taxon>
    </lineage>
</organism>
<protein>
    <recommendedName>
        <fullName evidence="3">DUF3800 domain-containing protein</fullName>
    </recommendedName>
</protein>
<dbReference type="EMBL" id="CP029295">
    <property type="protein sequence ID" value="AXE61014.1"/>
    <property type="molecule type" value="Genomic_DNA"/>
</dbReference>
<gene>
    <name evidence="1" type="ORF">DA803_02885</name>
</gene>
<dbReference type="OrthoDB" id="397528at2"/>
<evidence type="ECO:0000313" key="2">
    <source>
        <dbReference type="Proteomes" id="UP000252477"/>
    </source>
</evidence>
<dbReference type="RefSeq" id="WP_114191109.1">
    <property type="nucleotide sequence ID" value="NZ_CP029295.1"/>
</dbReference>
<keyword evidence="2" id="KW-1185">Reference proteome</keyword>
<evidence type="ECO:0008006" key="3">
    <source>
        <dbReference type="Google" id="ProtNLM"/>
    </source>
</evidence>